<dbReference type="InterPro" id="IPR048300">
    <property type="entry name" value="TACO1_YebC-like_2nd/3rd_dom"/>
</dbReference>
<dbReference type="InterPro" id="IPR029072">
    <property type="entry name" value="YebC-like"/>
</dbReference>
<feature type="domain" description="TACO1/YebC-like N-terminal" evidence="8">
    <location>
        <begin position="5"/>
        <end position="76"/>
    </location>
</feature>
<name>A0A3D1JLA2_9CHLR</name>
<dbReference type="GO" id="GO:0006355">
    <property type="term" value="P:regulation of DNA-templated transcription"/>
    <property type="evidence" value="ECO:0007669"/>
    <property type="project" value="UniProtKB-UniRule"/>
</dbReference>
<dbReference type="STRING" id="229919.GCA_001050195_01064"/>
<keyword evidence="3 6" id="KW-0805">Transcription regulation</keyword>
<dbReference type="NCBIfam" id="NF009044">
    <property type="entry name" value="PRK12378.1"/>
    <property type="match status" value="1"/>
</dbReference>
<dbReference type="InterPro" id="IPR026564">
    <property type="entry name" value="Transcrip_reg_TACO1-like_dom3"/>
</dbReference>
<dbReference type="AlphaFoldDB" id="A0A3D1JLA2"/>
<dbReference type="RefSeq" id="WP_062190549.1">
    <property type="nucleotide sequence ID" value="NZ_DF967965.1"/>
</dbReference>
<dbReference type="GO" id="GO:0005829">
    <property type="term" value="C:cytosol"/>
    <property type="evidence" value="ECO:0007669"/>
    <property type="project" value="TreeGrafter"/>
</dbReference>
<dbReference type="HAMAP" id="MF_00693">
    <property type="entry name" value="Transcrip_reg_TACO1"/>
    <property type="match status" value="1"/>
</dbReference>
<dbReference type="FunFam" id="1.10.10.200:FF:000002">
    <property type="entry name" value="Probable transcriptional regulatory protein CLM62_37755"/>
    <property type="match status" value="1"/>
</dbReference>
<dbReference type="GO" id="GO:0003677">
    <property type="term" value="F:DNA binding"/>
    <property type="evidence" value="ECO:0007669"/>
    <property type="project" value="UniProtKB-UniRule"/>
</dbReference>
<evidence type="ECO:0000313" key="9">
    <source>
        <dbReference type="EMBL" id="HCE18538.1"/>
    </source>
</evidence>
<gene>
    <name evidence="9" type="ORF">DEQ80_11830</name>
</gene>
<feature type="domain" description="TACO1/YebC-like second and third" evidence="7">
    <location>
        <begin position="83"/>
        <end position="237"/>
    </location>
</feature>
<dbReference type="Gene3D" id="3.30.70.980">
    <property type="match status" value="2"/>
</dbReference>
<comment type="similarity">
    <text evidence="1 6">Belongs to the TACO1 family.</text>
</comment>
<dbReference type="Pfam" id="PF01709">
    <property type="entry name" value="Transcrip_reg"/>
    <property type="match status" value="1"/>
</dbReference>
<evidence type="ECO:0000256" key="6">
    <source>
        <dbReference type="HAMAP-Rule" id="MF_00693"/>
    </source>
</evidence>
<dbReference type="EMBL" id="DPBP01000045">
    <property type="protein sequence ID" value="HCE18538.1"/>
    <property type="molecule type" value="Genomic_DNA"/>
</dbReference>
<dbReference type="PANTHER" id="PTHR12532:SF6">
    <property type="entry name" value="TRANSCRIPTIONAL REGULATORY PROTEIN YEBC-RELATED"/>
    <property type="match status" value="1"/>
</dbReference>
<evidence type="ECO:0000259" key="8">
    <source>
        <dbReference type="Pfam" id="PF20772"/>
    </source>
</evidence>
<evidence type="ECO:0000256" key="3">
    <source>
        <dbReference type="ARBA" id="ARBA00023015"/>
    </source>
</evidence>
<dbReference type="InterPro" id="IPR017856">
    <property type="entry name" value="Integrase-like_N"/>
</dbReference>
<sequence length="252" mass="27981">MSGHSKWATIKRKKGAADAKRGQVFTRLTREIVMAAREGGGDVDTNFRLRLAVEKARSQNMPKENIERAIKRGTGESKEGEAFEQIFYEGYGPHGVAMMFECFTENRNRTVAELRHLLSKAGGSLGEAGSVGWQFKRVAYFAVPAAKANFDKVFEVAVEGGADDVVQDGDTIEIYAPVENFKLMGDALRNAKIEIEEAELRMIPLNEVELPVDQALQVLRTIEMIEDLDDVQNVYHTLRLSDEAIAALESEA</sequence>
<evidence type="ECO:0000256" key="4">
    <source>
        <dbReference type="ARBA" id="ARBA00023125"/>
    </source>
</evidence>
<dbReference type="InterPro" id="IPR049083">
    <property type="entry name" value="TACO1_YebC_N"/>
</dbReference>
<keyword evidence="2 6" id="KW-0963">Cytoplasm</keyword>
<dbReference type="PANTHER" id="PTHR12532">
    <property type="entry name" value="TRANSLATIONAL ACTIVATOR OF CYTOCHROME C OXIDASE 1"/>
    <property type="match status" value="1"/>
</dbReference>
<dbReference type="Gene3D" id="1.10.10.200">
    <property type="match status" value="1"/>
</dbReference>
<dbReference type="NCBIfam" id="NF001030">
    <property type="entry name" value="PRK00110.1"/>
    <property type="match status" value="1"/>
</dbReference>
<evidence type="ECO:0000313" key="10">
    <source>
        <dbReference type="Proteomes" id="UP000264141"/>
    </source>
</evidence>
<protein>
    <recommendedName>
        <fullName evidence="6">Probable transcriptional regulatory protein DEQ80_11830</fullName>
    </recommendedName>
</protein>
<organism evidence="9 10">
    <name type="scientific">Anaerolinea thermolimosa</name>
    <dbReference type="NCBI Taxonomy" id="229919"/>
    <lineage>
        <taxon>Bacteria</taxon>
        <taxon>Bacillati</taxon>
        <taxon>Chloroflexota</taxon>
        <taxon>Anaerolineae</taxon>
        <taxon>Anaerolineales</taxon>
        <taxon>Anaerolineaceae</taxon>
        <taxon>Anaerolinea</taxon>
    </lineage>
</organism>
<keyword evidence="4 6" id="KW-0238">DNA-binding</keyword>
<dbReference type="OrthoDB" id="9781053at2"/>
<evidence type="ECO:0000256" key="2">
    <source>
        <dbReference type="ARBA" id="ARBA00022490"/>
    </source>
</evidence>
<dbReference type="InterPro" id="IPR002876">
    <property type="entry name" value="Transcrip_reg_TACO1-like"/>
</dbReference>
<proteinExistence type="inferred from homology"/>
<evidence type="ECO:0000259" key="7">
    <source>
        <dbReference type="Pfam" id="PF01709"/>
    </source>
</evidence>
<comment type="subcellular location">
    <subcellularLocation>
        <location evidence="6">Cytoplasm</location>
    </subcellularLocation>
</comment>
<dbReference type="Pfam" id="PF20772">
    <property type="entry name" value="TACO1_YebC_N"/>
    <property type="match status" value="1"/>
</dbReference>
<accession>A0A3D1JLA2</accession>
<dbReference type="NCBIfam" id="TIGR01033">
    <property type="entry name" value="YebC/PmpR family DNA-binding transcriptional regulator"/>
    <property type="match status" value="1"/>
</dbReference>
<dbReference type="SUPFAM" id="SSF75625">
    <property type="entry name" value="YebC-like"/>
    <property type="match status" value="1"/>
</dbReference>
<reference evidence="9 10" key="1">
    <citation type="journal article" date="2018" name="Nat. Biotechnol.">
        <title>A standardized bacterial taxonomy based on genome phylogeny substantially revises the tree of life.</title>
        <authorList>
            <person name="Parks D.H."/>
            <person name="Chuvochina M."/>
            <person name="Waite D.W."/>
            <person name="Rinke C."/>
            <person name="Skarshewski A."/>
            <person name="Chaumeil P.A."/>
            <person name="Hugenholtz P."/>
        </authorList>
    </citation>
    <scope>NUCLEOTIDE SEQUENCE [LARGE SCALE GENOMIC DNA]</scope>
    <source>
        <strain evidence="9">UBA8781</strain>
    </source>
</reference>
<comment type="caution">
    <text evidence="9">The sequence shown here is derived from an EMBL/GenBank/DDBJ whole genome shotgun (WGS) entry which is preliminary data.</text>
</comment>
<keyword evidence="5 6" id="KW-0804">Transcription</keyword>
<evidence type="ECO:0000256" key="1">
    <source>
        <dbReference type="ARBA" id="ARBA00008724"/>
    </source>
</evidence>
<dbReference type="Proteomes" id="UP000264141">
    <property type="component" value="Unassembled WGS sequence"/>
</dbReference>
<evidence type="ECO:0000256" key="5">
    <source>
        <dbReference type="ARBA" id="ARBA00023163"/>
    </source>
</evidence>